<keyword evidence="2" id="KW-0119">Carbohydrate metabolism</keyword>
<organism evidence="4 5">
    <name type="scientific">Gemmatirosa kalamazoonensis</name>
    <dbReference type="NCBI Taxonomy" id="861299"/>
    <lineage>
        <taxon>Bacteria</taxon>
        <taxon>Pseudomonadati</taxon>
        <taxon>Gemmatimonadota</taxon>
        <taxon>Gemmatimonadia</taxon>
        <taxon>Gemmatimonadales</taxon>
        <taxon>Gemmatimonadaceae</taxon>
        <taxon>Gemmatirosa</taxon>
    </lineage>
</organism>
<dbReference type="SUPFAM" id="SSF50974">
    <property type="entry name" value="Nitrous oxide reductase, N-terminal domain"/>
    <property type="match status" value="1"/>
</dbReference>
<gene>
    <name evidence="4" type="ORF">J421_3887</name>
</gene>
<dbReference type="InterPro" id="IPR019405">
    <property type="entry name" value="Lactonase_7-beta_prop"/>
</dbReference>
<evidence type="ECO:0000256" key="2">
    <source>
        <dbReference type="ARBA" id="ARBA00022526"/>
    </source>
</evidence>
<reference evidence="4 5" key="1">
    <citation type="journal article" date="2014" name="Genome Announc.">
        <title>Genome Sequence and Methylome of Soil Bacterium Gemmatirosa kalamazoonensis KBS708T, a Member of the Rarely Cultivated Gemmatimonadetes Phylum.</title>
        <authorList>
            <person name="Debruyn J.M."/>
            <person name="Radosevich M."/>
            <person name="Wommack K.E."/>
            <person name="Polson S.W."/>
            <person name="Hauser L.J."/>
            <person name="Fawaz M.N."/>
            <person name="Korlach J."/>
            <person name="Tsai Y.C."/>
        </authorList>
    </citation>
    <scope>NUCLEOTIDE SEQUENCE [LARGE SCALE GENOMIC DNA]</scope>
    <source>
        <strain evidence="4 5">KBS708</strain>
    </source>
</reference>
<accession>W0RK01</accession>
<keyword evidence="3" id="KW-0732">Signal</keyword>
<evidence type="ECO:0000256" key="1">
    <source>
        <dbReference type="ARBA" id="ARBA00005564"/>
    </source>
</evidence>
<protein>
    <submittedName>
        <fullName evidence="4">Lactonase, 7-bladed beta propeller</fullName>
    </submittedName>
</protein>
<dbReference type="InterPro" id="IPR050282">
    <property type="entry name" value="Cycloisomerase_2"/>
</dbReference>
<dbReference type="PANTHER" id="PTHR30344:SF1">
    <property type="entry name" value="6-PHOSPHOGLUCONOLACTONASE"/>
    <property type="match status" value="1"/>
</dbReference>
<dbReference type="GO" id="GO:0006006">
    <property type="term" value="P:glucose metabolic process"/>
    <property type="evidence" value="ECO:0007669"/>
    <property type="project" value="UniProtKB-KW"/>
</dbReference>
<dbReference type="InParanoid" id="W0RK01"/>
<feature type="chain" id="PRO_5004794305" evidence="3">
    <location>
        <begin position="23"/>
        <end position="385"/>
    </location>
</feature>
<dbReference type="Gene3D" id="2.130.10.10">
    <property type="entry name" value="YVTN repeat-like/Quinoprotein amine dehydrogenase"/>
    <property type="match status" value="3"/>
</dbReference>
<dbReference type="Proteomes" id="UP000019151">
    <property type="component" value="Chromosome"/>
</dbReference>
<dbReference type="InterPro" id="IPR015943">
    <property type="entry name" value="WD40/YVTN_repeat-like_dom_sf"/>
</dbReference>
<comment type="similarity">
    <text evidence="1">Belongs to the cycloisomerase 2 family.</text>
</comment>
<dbReference type="PROSITE" id="PS51257">
    <property type="entry name" value="PROKAR_LIPOPROTEIN"/>
    <property type="match status" value="1"/>
</dbReference>
<dbReference type="AlphaFoldDB" id="W0RK01"/>
<evidence type="ECO:0000313" key="5">
    <source>
        <dbReference type="Proteomes" id="UP000019151"/>
    </source>
</evidence>
<dbReference type="PANTHER" id="PTHR30344">
    <property type="entry name" value="6-PHOSPHOGLUCONOLACTONASE-RELATED"/>
    <property type="match status" value="1"/>
</dbReference>
<dbReference type="eggNOG" id="COG2706">
    <property type="taxonomic scope" value="Bacteria"/>
</dbReference>
<evidence type="ECO:0000313" key="4">
    <source>
        <dbReference type="EMBL" id="AHG91424.1"/>
    </source>
</evidence>
<dbReference type="RefSeq" id="WP_025412873.1">
    <property type="nucleotide sequence ID" value="NZ_CP007128.1"/>
</dbReference>
<name>W0RK01_9BACT</name>
<dbReference type="OrthoDB" id="145213at2"/>
<keyword evidence="2" id="KW-0313">Glucose metabolism</keyword>
<evidence type="ECO:0000256" key="3">
    <source>
        <dbReference type="SAM" id="SignalP"/>
    </source>
</evidence>
<proteinExistence type="inferred from homology"/>
<dbReference type="EMBL" id="CP007128">
    <property type="protein sequence ID" value="AHG91424.1"/>
    <property type="molecule type" value="Genomic_DNA"/>
</dbReference>
<dbReference type="GO" id="GO:0017057">
    <property type="term" value="F:6-phosphogluconolactonase activity"/>
    <property type="evidence" value="ECO:0007669"/>
    <property type="project" value="TreeGrafter"/>
</dbReference>
<dbReference type="HOGENOM" id="CLU_057122_0_0_0"/>
<feature type="signal peptide" evidence="3">
    <location>
        <begin position="1"/>
        <end position="22"/>
    </location>
</feature>
<dbReference type="KEGG" id="gba:J421_3887"/>
<dbReference type="Pfam" id="PF10282">
    <property type="entry name" value="Lactonase"/>
    <property type="match status" value="2"/>
</dbReference>
<keyword evidence="5" id="KW-1185">Reference proteome</keyword>
<sequence>MRTRFAVLATLLVAACADPVDAPVAPAGRLTPSAAVDLVTSRLPRVGGVFTATNDAGANAVLAFDRAPDGTLTPAGSFPTGGAGIGGTTDPLFSQYSVALSGNHHYLYVVNAGTDDISVFRVGESPRLELVQRIASGGVRPVSLAVGTRALYALNAGSSTVTAFTIGSGSRLQPAPAWTRALSAGASGPAEVRLSRDGRLLAVTERVSATIDTYLVQPDGALGTAIPNASSGAAPFGFDYTNTGRLVVSEAGPGTASSYAAAGGVLHVRTASAATLQRAPCWLVVTPDGRVAFTANAGSATLTGFAVSPEGRLSLLVPSGVSADLGAGAAPLDLDVSADGRFVYVLKAGTGGIGALALAPDGSLTPLADTPATAPRSGQQGIAAF</sequence>
<dbReference type="InterPro" id="IPR011045">
    <property type="entry name" value="N2O_reductase_N"/>
</dbReference>
<dbReference type="STRING" id="861299.J421_3887"/>